<dbReference type="Gene3D" id="3.30.70.270">
    <property type="match status" value="1"/>
</dbReference>
<dbReference type="KEGG" id="mmob:F6R98_18585"/>
<evidence type="ECO:0000259" key="5">
    <source>
        <dbReference type="PROSITE" id="PS50887"/>
    </source>
</evidence>
<dbReference type="GO" id="GO:0005886">
    <property type="term" value="C:plasma membrane"/>
    <property type="evidence" value="ECO:0007669"/>
    <property type="project" value="TreeGrafter"/>
</dbReference>
<comment type="cofactor">
    <cofactor evidence="1">
        <name>Mg(2+)</name>
        <dbReference type="ChEBI" id="CHEBI:18420"/>
    </cofactor>
</comment>
<protein>
    <recommendedName>
        <fullName evidence="2">diguanylate cyclase</fullName>
        <ecNumber evidence="2">2.7.7.65</ecNumber>
    </recommendedName>
</protein>
<gene>
    <name evidence="6" type="ORF">F6R98_18585</name>
</gene>
<dbReference type="GO" id="GO:0043709">
    <property type="term" value="P:cell adhesion involved in single-species biofilm formation"/>
    <property type="evidence" value="ECO:0007669"/>
    <property type="project" value="TreeGrafter"/>
</dbReference>
<dbReference type="GO" id="GO:0052621">
    <property type="term" value="F:diguanylate cyclase activity"/>
    <property type="evidence" value="ECO:0007669"/>
    <property type="project" value="UniProtKB-EC"/>
</dbReference>
<comment type="catalytic activity">
    <reaction evidence="3">
        <text>2 GTP = 3',3'-c-di-GMP + 2 diphosphate</text>
        <dbReference type="Rhea" id="RHEA:24898"/>
        <dbReference type="ChEBI" id="CHEBI:33019"/>
        <dbReference type="ChEBI" id="CHEBI:37565"/>
        <dbReference type="ChEBI" id="CHEBI:58805"/>
        <dbReference type="EC" id="2.7.7.65"/>
    </reaction>
</comment>
<dbReference type="SMART" id="SM00267">
    <property type="entry name" value="GGDEF"/>
    <property type="match status" value="1"/>
</dbReference>
<dbReference type="PANTHER" id="PTHR45138">
    <property type="entry name" value="REGULATORY COMPONENTS OF SENSORY TRANSDUCTION SYSTEM"/>
    <property type="match status" value="1"/>
</dbReference>
<dbReference type="InterPro" id="IPR029787">
    <property type="entry name" value="Nucleotide_cyclase"/>
</dbReference>
<organism evidence="6 7">
    <name type="scientific">Candidatus Methylospira mobilis</name>
    <dbReference type="NCBI Taxonomy" id="1808979"/>
    <lineage>
        <taxon>Bacteria</taxon>
        <taxon>Pseudomonadati</taxon>
        <taxon>Pseudomonadota</taxon>
        <taxon>Gammaproteobacteria</taxon>
        <taxon>Methylococcales</taxon>
        <taxon>Methylococcaceae</taxon>
        <taxon>Candidatus Methylospira</taxon>
    </lineage>
</organism>
<dbReference type="InterPro" id="IPR050469">
    <property type="entry name" value="Diguanylate_Cyclase"/>
</dbReference>
<sequence length="367" mass="40755">MRYQESVEESVTFVKQIMPLMAKHSAPMNPISFAVWYEYISGVNPRLKTAMDLALTEKTVLDGDTMEALYRRFIVVLNEDVMAQLPLELQRLMANASQSVAITEQEVEHYSHSLQQFSEKLSSEAAPTGSDSENAPGSFSGRIYNMFNTPQATSDSTVAQMLQETQQLKQSTSSLVERLLENCKEIEALRAEVMRVRQDSLEDSLTGLANRRGFDEALASLLSESSAGAFNCCLVMADIDHFKKINDTYGHLFGDKVIQAVAELLKRNVSDEDVPARYGGEEFAVLLPKISPEGARALAEAVRVAVASCRIRREDSNEQIGNFTISLGVARYIRGESSTDFLNRADKALYTSKSQGRNRVTVYGHNP</sequence>
<dbReference type="NCBIfam" id="TIGR00254">
    <property type="entry name" value="GGDEF"/>
    <property type="match status" value="1"/>
</dbReference>
<dbReference type="InParanoid" id="A0A5Q0BKS8"/>
<dbReference type="GO" id="GO:1902201">
    <property type="term" value="P:negative regulation of bacterial-type flagellum-dependent cell motility"/>
    <property type="evidence" value="ECO:0007669"/>
    <property type="project" value="TreeGrafter"/>
</dbReference>
<evidence type="ECO:0000313" key="7">
    <source>
        <dbReference type="Proteomes" id="UP000325755"/>
    </source>
</evidence>
<feature type="region of interest" description="Disordered" evidence="4">
    <location>
        <begin position="118"/>
        <end position="140"/>
    </location>
</feature>
<name>A0A5Q0BKS8_9GAMM</name>
<evidence type="ECO:0000313" key="6">
    <source>
        <dbReference type="EMBL" id="QFY44390.1"/>
    </source>
</evidence>
<evidence type="ECO:0000256" key="3">
    <source>
        <dbReference type="ARBA" id="ARBA00034247"/>
    </source>
</evidence>
<dbReference type="AlphaFoldDB" id="A0A5Q0BKS8"/>
<dbReference type="SUPFAM" id="SSF55073">
    <property type="entry name" value="Nucleotide cyclase"/>
    <property type="match status" value="1"/>
</dbReference>
<keyword evidence="7" id="KW-1185">Reference proteome</keyword>
<dbReference type="RefSeq" id="WP_153250355.1">
    <property type="nucleotide sequence ID" value="NZ_CP044205.1"/>
</dbReference>
<dbReference type="InterPro" id="IPR043128">
    <property type="entry name" value="Rev_trsase/Diguanyl_cyclase"/>
</dbReference>
<dbReference type="InterPro" id="IPR000160">
    <property type="entry name" value="GGDEF_dom"/>
</dbReference>
<evidence type="ECO:0000256" key="2">
    <source>
        <dbReference type="ARBA" id="ARBA00012528"/>
    </source>
</evidence>
<dbReference type="PANTHER" id="PTHR45138:SF9">
    <property type="entry name" value="DIGUANYLATE CYCLASE DGCM-RELATED"/>
    <property type="match status" value="1"/>
</dbReference>
<evidence type="ECO:0000256" key="4">
    <source>
        <dbReference type="SAM" id="MobiDB-lite"/>
    </source>
</evidence>
<reference evidence="6 7" key="1">
    <citation type="submission" date="2019-09" db="EMBL/GenBank/DDBJ databases">
        <title>Ecophysiology of the spiral-shaped methanotroph Methylospira mobilis as revealed by the complete genome sequence.</title>
        <authorList>
            <person name="Oshkin I.Y."/>
            <person name="Dedysh S.N."/>
            <person name="Miroshnikov K."/>
            <person name="Danilova O.V."/>
            <person name="Hakobyan A."/>
            <person name="Liesack W."/>
        </authorList>
    </citation>
    <scope>NUCLEOTIDE SEQUENCE [LARGE SCALE GENOMIC DNA]</scope>
    <source>
        <strain evidence="6 7">Shm1</strain>
    </source>
</reference>
<dbReference type="CDD" id="cd01949">
    <property type="entry name" value="GGDEF"/>
    <property type="match status" value="1"/>
</dbReference>
<dbReference type="Proteomes" id="UP000325755">
    <property type="component" value="Chromosome"/>
</dbReference>
<dbReference type="EMBL" id="CP044205">
    <property type="protein sequence ID" value="QFY44390.1"/>
    <property type="molecule type" value="Genomic_DNA"/>
</dbReference>
<feature type="domain" description="GGDEF" evidence="5">
    <location>
        <begin position="230"/>
        <end position="365"/>
    </location>
</feature>
<evidence type="ECO:0000256" key="1">
    <source>
        <dbReference type="ARBA" id="ARBA00001946"/>
    </source>
</evidence>
<dbReference type="EC" id="2.7.7.65" evidence="2"/>
<dbReference type="OrthoDB" id="9812260at2"/>
<dbReference type="FunFam" id="3.30.70.270:FF:000001">
    <property type="entry name" value="Diguanylate cyclase domain protein"/>
    <property type="match status" value="1"/>
</dbReference>
<proteinExistence type="predicted"/>
<accession>A0A5Q0BKS8</accession>
<dbReference type="Pfam" id="PF00990">
    <property type="entry name" value="GGDEF"/>
    <property type="match status" value="1"/>
</dbReference>
<dbReference type="PROSITE" id="PS50887">
    <property type="entry name" value="GGDEF"/>
    <property type="match status" value="1"/>
</dbReference>